<dbReference type="OrthoDB" id="6159439at2759"/>
<dbReference type="Pfam" id="PF25797">
    <property type="entry name" value="PDF2_C"/>
    <property type="match status" value="1"/>
</dbReference>
<evidence type="ECO:0000313" key="3">
    <source>
        <dbReference type="Proteomes" id="UP000325081"/>
    </source>
</evidence>
<evidence type="ECO:0000313" key="2">
    <source>
        <dbReference type="EMBL" id="GER41556.1"/>
    </source>
</evidence>
<keyword evidence="2" id="KW-0371">Homeobox</keyword>
<organism evidence="2 3">
    <name type="scientific">Striga asiatica</name>
    <name type="common">Asiatic witchweed</name>
    <name type="synonym">Buchnera asiatica</name>
    <dbReference type="NCBI Taxonomy" id="4170"/>
    <lineage>
        <taxon>Eukaryota</taxon>
        <taxon>Viridiplantae</taxon>
        <taxon>Streptophyta</taxon>
        <taxon>Embryophyta</taxon>
        <taxon>Tracheophyta</taxon>
        <taxon>Spermatophyta</taxon>
        <taxon>Magnoliopsida</taxon>
        <taxon>eudicotyledons</taxon>
        <taxon>Gunneridae</taxon>
        <taxon>Pentapetalae</taxon>
        <taxon>asterids</taxon>
        <taxon>lamiids</taxon>
        <taxon>Lamiales</taxon>
        <taxon>Orobanchaceae</taxon>
        <taxon>Buchnereae</taxon>
        <taxon>Striga</taxon>
    </lineage>
</organism>
<feature type="domain" description="HD-Zip IV C-terminal" evidence="1">
    <location>
        <begin position="5"/>
        <end position="81"/>
    </location>
</feature>
<proteinExistence type="predicted"/>
<comment type="caution">
    <text evidence="2">The sequence shown here is derived from an EMBL/GenBank/DDBJ whole genome shotgun (WGS) entry which is preliminary data.</text>
</comment>
<dbReference type="PANTHER" id="PTHR45654">
    <property type="entry name" value="HOMEOBOX-LEUCINE ZIPPER PROTEIN MERISTEM L1"/>
    <property type="match status" value="1"/>
</dbReference>
<dbReference type="GO" id="GO:0003677">
    <property type="term" value="F:DNA binding"/>
    <property type="evidence" value="ECO:0007669"/>
    <property type="project" value="UniProtKB-KW"/>
</dbReference>
<protein>
    <submittedName>
        <fullName evidence="2">Homeobox-leucine zipper family protein</fullName>
    </submittedName>
</protein>
<gene>
    <name evidence="2" type="ORF">STAS_18278</name>
</gene>
<dbReference type="Proteomes" id="UP000325081">
    <property type="component" value="Unassembled WGS sequence"/>
</dbReference>
<keyword evidence="3" id="KW-1185">Reference proteome</keyword>
<dbReference type="InterPro" id="IPR057993">
    <property type="entry name" value="HD-Zip_IV_C"/>
</dbReference>
<dbReference type="InterPro" id="IPR042160">
    <property type="entry name" value="HD-Zip_IV"/>
</dbReference>
<dbReference type="AlphaFoldDB" id="A0A5A7Q9G3"/>
<accession>A0A5A7Q9G3</accession>
<dbReference type="EMBL" id="BKCP01006150">
    <property type="protein sequence ID" value="GER41556.1"/>
    <property type="molecule type" value="Genomic_DNA"/>
</dbReference>
<dbReference type="PANTHER" id="PTHR45654:SF77">
    <property type="entry name" value="HOMEOBOX-LEUCINE ZIPPER PROTEIN MERISTEM L1"/>
    <property type="match status" value="1"/>
</dbReference>
<name>A0A5A7Q9G3_STRAF</name>
<reference evidence="3" key="1">
    <citation type="journal article" date="2019" name="Curr. Biol.">
        <title>Genome Sequence of Striga asiatica Provides Insight into the Evolution of Plant Parasitism.</title>
        <authorList>
            <person name="Yoshida S."/>
            <person name="Kim S."/>
            <person name="Wafula E.K."/>
            <person name="Tanskanen J."/>
            <person name="Kim Y.M."/>
            <person name="Honaas L."/>
            <person name="Yang Z."/>
            <person name="Spallek T."/>
            <person name="Conn C.E."/>
            <person name="Ichihashi Y."/>
            <person name="Cheong K."/>
            <person name="Cui S."/>
            <person name="Der J.P."/>
            <person name="Gundlach H."/>
            <person name="Jiao Y."/>
            <person name="Hori C."/>
            <person name="Ishida J.K."/>
            <person name="Kasahara H."/>
            <person name="Kiba T."/>
            <person name="Kim M.S."/>
            <person name="Koo N."/>
            <person name="Laohavisit A."/>
            <person name="Lee Y.H."/>
            <person name="Lumba S."/>
            <person name="McCourt P."/>
            <person name="Mortimer J.C."/>
            <person name="Mutuku J.M."/>
            <person name="Nomura T."/>
            <person name="Sasaki-Sekimoto Y."/>
            <person name="Seto Y."/>
            <person name="Wang Y."/>
            <person name="Wakatake T."/>
            <person name="Sakakibara H."/>
            <person name="Demura T."/>
            <person name="Yamaguchi S."/>
            <person name="Yoneyama K."/>
            <person name="Manabe R.I."/>
            <person name="Nelson D.C."/>
            <person name="Schulman A.H."/>
            <person name="Timko M.P."/>
            <person name="dePamphilis C.W."/>
            <person name="Choi D."/>
            <person name="Shirasu K."/>
        </authorList>
    </citation>
    <scope>NUCLEOTIDE SEQUENCE [LARGE SCALE GENOMIC DNA]</scope>
    <source>
        <strain evidence="3">cv. UVA1</strain>
    </source>
</reference>
<evidence type="ECO:0000259" key="1">
    <source>
        <dbReference type="Pfam" id="PF25797"/>
    </source>
</evidence>
<sequence length="121" mass="12867">MVAFEDPSLIPFLPSGFAILPDGPTARGLSSSQPAHSGGSLLTIALQVLLNSAPNAKLSMVSFSVASKLISSTVDKIKHALLPKTSQGLGTRKVDYKENNRMEMTIPRCTVSKEAGKEEQL</sequence>
<keyword evidence="2" id="KW-0238">DNA-binding</keyword>